<dbReference type="InterPro" id="IPR003656">
    <property type="entry name" value="Znf_BED"/>
</dbReference>
<evidence type="ECO:0000256" key="5">
    <source>
        <dbReference type="ARBA" id="ARBA00023015"/>
    </source>
</evidence>
<dbReference type="AlphaFoldDB" id="A0A1G4J9W0"/>
<keyword evidence="6" id="KW-0238">DNA-binding</keyword>
<evidence type="ECO:0000256" key="9">
    <source>
        <dbReference type="SAM" id="MobiDB-lite"/>
    </source>
</evidence>
<dbReference type="OrthoDB" id="4036530at2759"/>
<evidence type="ECO:0000256" key="6">
    <source>
        <dbReference type="ARBA" id="ARBA00023125"/>
    </source>
</evidence>
<dbReference type="GO" id="GO:0005634">
    <property type="term" value="C:nucleus"/>
    <property type="evidence" value="ECO:0007669"/>
    <property type="project" value="UniProtKB-SubCell"/>
</dbReference>
<feature type="compositionally biased region" description="Acidic residues" evidence="9">
    <location>
        <begin position="760"/>
        <end position="774"/>
    </location>
</feature>
<dbReference type="GO" id="GO:0003677">
    <property type="term" value="F:DNA binding"/>
    <property type="evidence" value="ECO:0007669"/>
    <property type="project" value="UniProtKB-KW"/>
</dbReference>
<feature type="compositionally biased region" description="Basic and acidic residues" evidence="9">
    <location>
        <begin position="743"/>
        <end position="759"/>
    </location>
</feature>
<dbReference type="STRING" id="1230905.A0A1G4J9W0"/>
<evidence type="ECO:0000256" key="8">
    <source>
        <dbReference type="ARBA" id="ARBA00023242"/>
    </source>
</evidence>
<keyword evidence="2" id="KW-0479">Metal-binding</keyword>
<keyword evidence="8" id="KW-0539">Nucleus</keyword>
<dbReference type="GO" id="GO:0008270">
    <property type="term" value="F:zinc ion binding"/>
    <property type="evidence" value="ECO:0007669"/>
    <property type="project" value="UniProtKB-KW"/>
</dbReference>
<keyword evidence="3" id="KW-0863">Zinc-finger</keyword>
<dbReference type="Pfam" id="PF02892">
    <property type="entry name" value="zf-BED"/>
    <property type="match status" value="1"/>
</dbReference>
<keyword evidence="5" id="KW-0805">Transcription regulation</keyword>
<dbReference type="Pfam" id="PF05699">
    <property type="entry name" value="Dimer_Tnp_hAT"/>
    <property type="match status" value="1"/>
</dbReference>
<dbReference type="InterPro" id="IPR008906">
    <property type="entry name" value="HATC_C_dom"/>
</dbReference>
<evidence type="ECO:0000256" key="7">
    <source>
        <dbReference type="ARBA" id="ARBA00023163"/>
    </source>
</evidence>
<evidence type="ECO:0000259" key="11">
    <source>
        <dbReference type="Pfam" id="PF05699"/>
    </source>
</evidence>
<evidence type="ECO:0000313" key="12">
    <source>
        <dbReference type="EMBL" id="SCU86786.1"/>
    </source>
</evidence>
<feature type="domain" description="HAT C-terminal dimerisation" evidence="11">
    <location>
        <begin position="635"/>
        <end position="712"/>
    </location>
</feature>
<evidence type="ECO:0000259" key="10">
    <source>
        <dbReference type="Pfam" id="PF02892"/>
    </source>
</evidence>
<dbReference type="PANTHER" id="PTHR46481">
    <property type="entry name" value="ZINC FINGER BED DOMAIN-CONTAINING PROTEIN 4"/>
    <property type="match status" value="1"/>
</dbReference>
<dbReference type="Proteomes" id="UP000191024">
    <property type="component" value="Chromosome D"/>
</dbReference>
<dbReference type="PANTHER" id="PTHR46481:SF10">
    <property type="entry name" value="ZINC FINGER BED DOMAIN-CONTAINING PROTEIN 39"/>
    <property type="match status" value="1"/>
</dbReference>
<evidence type="ECO:0000313" key="13">
    <source>
        <dbReference type="Proteomes" id="UP000191024"/>
    </source>
</evidence>
<keyword evidence="13" id="KW-1185">Reference proteome</keyword>
<evidence type="ECO:0000256" key="1">
    <source>
        <dbReference type="ARBA" id="ARBA00004123"/>
    </source>
</evidence>
<proteinExistence type="predicted"/>
<keyword evidence="7" id="KW-0804">Transcription</keyword>
<comment type="subcellular location">
    <subcellularLocation>
        <location evidence="1">Nucleus</location>
    </subcellularLocation>
</comment>
<evidence type="ECO:0000256" key="2">
    <source>
        <dbReference type="ARBA" id="ARBA00022723"/>
    </source>
</evidence>
<dbReference type="GO" id="GO:0046983">
    <property type="term" value="F:protein dimerization activity"/>
    <property type="evidence" value="ECO:0007669"/>
    <property type="project" value="InterPro"/>
</dbReference>
<reference evidence="12 13" key="1">
    <citation type="submission" date="2016-03" db="EMBL/GenBank/DDBJ databases">
        <authorList>
            <person name="Devillers H."/>
        </authorList>
    </citation>
    <scope>NUCLEOTIDE SEQUENCE [LARGE SCALE GENOMIC DNA]</scope>
    <source>
        <strain evidence="12">CBS 11717</strain>
    </source>
</reference>
<protein>
    <submittedName>
        <fullName evidence="12">Putative transposase of the Rover4 hAT-like family</fullName>
    </submittedName>
</protein>
<sequence>MCPEGLSSQRLFVEQLMPLQDSSSETRQRRVSFIAAKTSNNGNSSGWMMKSSIRSFFELNTIDGQLKAKCMYCGKQYSEGDCVGNMAKHVRALHPNAFKAKGKVLKTRPMKVAQFITDERKRNPGIFGTAMLVVEQLLPLSFVLSPAWASYSELCSTQATIRSRSTLVKKLKLYSTNMNETLLANLKESQFVNIQLGIRTASDGESFLAMMVSFAPNIWDPKTLDLANNPSILLNNSGKAHNNHILDFTSLGDRKRTGEDLSKTVLSLLQKYELTEKMATLTMDGASANESIFFELCYGAFNALSPFAHRLFGKIRYIRCASNILNLQIEAATRALLKNTRFLNAFAKLQKLAKIMRQSSRMSCSLRLKKIPLLPLETPSRRIYLWSLLRVFLDNHGKYQAWHSQLLEDGQEDLALKIEECICFDKRTMELCKYILQTLRLFNDLNLKLQRDNFNHLSNGVPLYYLLQHFYDTCAKASSGSRITKSRSTYDYSFLNGSADLNCEDKKHVLDAVDFAGALHQEYMSYVRCNPLYYVAVMLDPTSKVEGIFDMTTPEEGTARVLEAQAFIKKYMRECGPEKESGSQQIVENPIRSLSRSSLYFNKEDLSAEESSESSAHGTELQNASSEGYTEEWIQYQQEPKLVAKSNEEAICWWYERRQKYPKLFKLAISLYYTKLSACNVGECFSLAGTVMTKDSRRLKHVDFGTLLVLRDRFTKFGFLDCSSTDSNDSDYALDDFNRTGEQLHDDYDSTEVDYHDNEFSYDDGEEDENDTCYENEASYQRA</sequence>
<evidence type="ECO:0000256" key="4">
    <source>
        <dbReference type="ARBA" id="ARBA00022833"/>
    </source>
</evidence>
<dbReference type="EMBL" id="LT598463">
    <property type="protein sequence ID" value="SCU86786.1"/>
    <property type="molecule type" value="Genomic_DNA"/>
</dbReference>
<evidence type="ECO:0000256" key="3">
    <source>
        <dbReference type="ARBA" id="ARBA00022771"/>
    </source>
</evidence>
<feature type="domain" description="BED-type" evidence="10">
    <location>
        <begin position="66"/>
        <end position="95"/>
    </location>
</feature>
<organism evidence="12 13">
    <name type="scientific">Lachancea mirantina</name>
    <dbReference type="NCBI Taxonomy" id="1230905"/>
    <lineage>
        <taxon>Eukaryota</taxon>
        <taxon>Fungi</taxon>
        <taxon>Dikarya</taxon>
        <taxon>Ascomycota</taxon>
        <taxon>Saccharomycotina</taxon>
        <taxon>Saccharomycetes</taxon>
        <taxon>Saccharomycetales</taxon>
        <taxon>Saccharomycetaceae</taxon>
        <taxon>Lachancea</taxon>
    </lineage>
</organism>
<dbReference type="InterPro" id="IPR052035">
    <property type="entry name" value="ZnF_BED_domain_contain"/>
</dbReference>
<name>A0A1G4J9W0_9SACH</name>
<feature type="region of interest" description="Disordered" evidence="9">
    <location>
        <begin position="743"/>
        <end position="783"/>
    </location>
</feature>
<keyword evidence="4" id="KW-0862">Zinc</keyword>
<dbReference type="SUPFAM" id="SSF53098">
    <property type="entry name" value="Ribonuclease H-like"/>
    <property type="match status" value="1"/>
</dbReference>
<gene>
    <name evidence="12" type="ORF">LAMI_0D03598T</name>
</gene>
<accession>A0A1G4J9W0</accession>
<dbReference type="InterPro" id="IPR012337">
    <property type="entry name" value="RNaseH-like_sf"/>
</dbReference>